<dbReference type="Proteomes" id="UP000001072">
    <property type="component" value="Unassembled WGS sequence"/>
</dbReference>
<dbReference type="VEuPathDB" id="FungiDB:MELLADRAFT_104204"/>
<dbReference type="EMBL" id="GL883097">
    <property type="protein sequence ID" value="EGG09478.1"/>
    <property type="molecule type" value="Genomic_DNA"/>
</dbReference>
<feature type="compositionally biased region" description="Polar residues" evidence="1">
    <location>
        <begin position="152"/>
        <end position="162"/>
    </location>
</feature>
<proteinExistence type="predicted"/>
<sequence length="545" mass="60231">MASTHRIVPSSDDTSTLARTLLDDALVGRRRLMKIGLAFKQTRSIVRNMGKLSRSCEQGRTDWEKLILEEASEIVNAQEVPRGHFPSGAYISSNRITPDYFGQSAESIRETQIKTGMNFLHSLIHGKLAISLNINQPEAEDNDDGGTGPEMLSQQSTESYLQDTEAPADRDTNLDRSLDEETVLSMENLVYVKATPADQAVLKLTKLPIFICAMIAVSCNRRANAIPMANSLMTYAGGVSCRVNEWLHCHGITTSRRSSLSAMDHLRHLQEDRMMDLFKAKCSKDAVSLAAFCDAMSRADRKAVTMSSFCSTPAEAEHWKSVVKCQIATALKEYATYLPGSPDPRLLPQLQTRPPPVDQIEMHQPNIHFLRMMDAPDSSAEGVLRVIDAVIAQIGLDKSEYAQSLLVAGGDVGSNQLLESLRVKRFPPIDSVEANLVHSISQIMGSDKDLHLTQAEDCEHVIDKVWDTYFDAAALEAASSQASDRGVIPFVEHALHTRAATKTPAALQNTLWTHFAISTQPKLDYWPQPVGFPCLRQRSLRRGAC</sequence>
<dbReference type="Pfam" id="PF20231">
    <property type="entry name" value="DUF6589"/>
    <property type="match status" value="1"/>
</dbReference>
<dbReference type="InParanoid" id="F4RDX5"/>
<feature type="region of interest" description="Disordered" evidence="1">
    <location>
        <begin position="137"/>
        <end position="175"/>
    </location>
</feature>
<dbReference type="KEGG" id="mlr:MELLADRAFT_104204"/>
<accession>F4RDX5</accession>
<evidence type="ECO:0000256" key="1">
    <source>
        <dbReference type="SAM" id="MobiDB-lite"/>
    </source>
</evidence>
<name>F4RDX5_MELLP</name>
<gene>
    <name evidence="3" type="ORF">MELLADRAFT_104204</name>
</gene>
<feature type="domain" description="DUF6589" evidence="2">
    <location>
        <begin position="302"/>
        <end position="426"/>
    </location>
</feature>
<keyword evidence="4" id="KW-1185">Reference proteome</keyword>
<protein>
    <recommendedName>
        <fullName evidence="2">DUF6589 domain-containing protein</fullName>
    </recommendedName>
</protein>
<evidence type="ECO:0000259" key="2">
    <source>
        <dbReference type="Pfam" id="PF20231"/>
    </source>
</evidence>
<organism evidence="4">
    <name type="scientific">Melampsora larici-populina (strain 98AG31 / pathotype 3-4-7)</name>
    <name type="common">Poplar leaf rust fungus</name>
    <dbReference type="NCBI Taxonomy" id="747676"/>
    <lineage>
        <taxon>Eukaryota</taxon>
        <taxon>Fungi</taxon>
        <taxon>Dikarya</taxon>
        <taxon>Basidiomycota</taxon>
        <taxon>Pucciniomycotina</taxon>
        <taxon>Pucciniomycetes</taxon>
        <taxon>Pucciniales</taxon>
        <taxon>Melampsoraceae</taxon>
        <taxon>Melampsora</taxon>
    </lineage>
</organism>
<dbReference type="InterPro" id="IPR046496">
    <property type="entry name" value="DUF6589"/>
</dbReference>
<evidence type="ECO:0000313" key="4">
    <source>
        <dbReference type="Proteomes" id="UP000001072"/>
    </source>
</evidence>
<evidence type="ECO:0000313" key="3">
    <source>
        <dbReference type="EMBL" id="EGG09478.1"/>
    </source>
</evidence>
<reference evidence="4" key="1">
    <citation type="journal article" date="2011" name="Proc. Natl. Acad. Sci. U.S.A.">
        <title>Obligate biotrophy features unraveled by the genomic analysis of rust fungi.</title>
        <authorList>
            <person name="Duplessis S."/>
            <person name="Cuomo C.A."/>
            <person name="Lin Y.-C."/>
            <person name="Aerts A."/>
            <person name="Tisserant E."/>
            <person name="Veneault-Fourrey C."/>
            <person name="Joly D.L."/>
            <person name="Hacquard S."/>
            <person name="Amselem J."/>
            <person name="Cantarel B.L."/>
            <person name="Chiu R."/>
            <person name="Coutinho P.M."/>
            <person name="Feau N."/>
            <person name="Field M."/>
            <person name="Frey P."/>
            <person name="Gelhaye E."/>
            <person name="Goldberg J."/>
            <person name="Grabherr M.G."/>
            <person name="Kodira C.D."/>
            <person name="Kohler A."/>
            <person name="Kuees U."/>
            <person name="Lindquist E.A."/>
            <person name="Lucas S.M."/>
            <person name="Mago R."/>
            <person name="Mauceli E."/>
            <person name="Morin E."/>
            <person name="Murat C."/>
            <person name="Pangilinan J.L."/>
            <person name="Park R."/>
            <person name="Pearson M."/>
            <person name="Quesneville H."/>
            <person name="Rouhier N."/>
            <person name="Sakthikumar S."/>
            <person name="Salamov A.A."/>
            <person name="Schmutz J."/>
            <person name="Selles B."/>
            <person name="Shapiro H."/>
            <person name="Tanguay P."/>
            <person name="Tuskan G.A."/>
            <person name="Henrissat B."/>
            <person name="Van de Peer Y."/>
            <person name="Rouze P."/>
            <person name="Ellis J.G."/>
            <person name="Dodds P.N."/>
            <person name="Schein J.E."/>
            <person name="Zhong S."/>
            <person name="Hamelin R.C."/>
            <person name="Grigoriev I.V."/>
            <person name="Szabo L.J."/>
            <person name="Martin F."/>
        </authorList>
    </citation>
    <scope>NUCLEOTIDE SEQUENCE [LARGE SCALE GENOMIC DNA]</scope>
    <source>
        <strain evidence="4">98AG31 / pathotype 3-4-7</strain>
    </source>
</reference>
<dbReference type="GeneID" id="18922188"/>
<dbReference type="HOGENOM" id="CLU_009176_3_1_1"/>
<dbReference type="RefSeq" id="XP_007407205.1">
    <property type="nucleotide sequence ID" value="XM_007407143.1"/>
</dbReference>
<dbReference type="AlphaFoldDB" id="F4RDX5"/>